<dbReference type="GeneID" id="85353577"/>
<evidence type="ECO:0000313" key="1">
    <source>
        <dbReference type="EMBL" id="KAK0446530.1"/>
    </source>
</evidence>
<dbReference type="Gene3D" id="3.80.10.10">
    <property type="entry name" value="Ribonuclease Inhibitor"/>
    <property type="match status" value="1"/>
</dbReference>
<dbReference type="EMBL" id="JAUEPS010000046">
    <property type="protein sequence ID" value="KAK0446530.1"/>
    <property type="molecule type" value="Genomic_DNA"/>
</dbReference>
<dbReference type="Proteomes" id="UP001175211">
    <property type="component" value="Unassembled WGS sequence"/>
</dbReference>
<sequence>MDLEVAGTVELYLTRSKKCNISVNFVQSRALNPLLARWQLSLVNLAGLLRDHMHRCYELHVFQGTPQVYSLLSDPDLKMPLLESLTLPIVSDLPFIRSATKLQTIRAECIERNFKGSATVKNVELATTKPGGYLPSFPKAKIVTLLPLRTRRTPPTSRVFRSNSTSSLTVVATWDTMVTIQELLCEVELPNLESLTLSHVGFPGPPLRSDCIRRPLEGSSSLKELTLREFPIRSQDMLNILEMAPRLTSLSIYDSSYPLVGPYRPISKTLLVALEDPNIVPDLEKLNIFWRYDVDIDGSLVERLLETRGDRLVDIETSKGRITARSPCVHQAKRN</sequence>
<accession>A0AA39JPH2</accession>
<organism evidence="1 2">
    <name type="scientific">Armillaria tabescens</name>
    <name type="common">Ringless honey mushroom</name>
    <name type="synonym">Agaricus tabescens</name>
    <dbReference type="NCBI Taxonomy" id="1929756"/>
    <lineage>
        <taxon>Eukaryota</taxon>
        <taxon>Fungi</taxon>
        <taxon>Dikarya</taxon>
        <taxon>Basidiomycota</taxon>
        <taxon>Agaricomycotina</taxon>
        <taxon>Agaricomycetes</taxon>
        <taxon>Agaricomycetidae</taxon>
        <taxon>Agaricales</taxon>
        <taxon>Marasmiineae</taxon>
        <taxon>Physalacriaceae</taxon>
        <taxon>Desarmillaria</taxon>
    </lineage>
</organism>
<comment type="caution">
    <text evidence="1">The sequence shown here is derived from an EMBL/GenBank/DDBJ whole genome shotgun (WGS) entry which is preliminary data.</text>
</comment>
<evidence type="ECO:0000313" key="2">
    <source>
        <dbReference type="Proteomes" id="UP001175211"/>
    </source>
</evidence>
<protein>
    <recommendedName>
        <fullName evidence="3">F-box domain-containing protein</fullName>
    </recommendedName>
</protein>
<evidence type="ECO:0008006" key="3">
    <source>
        <dbReference type="Google" id="ProtNLM"/>
    </source>
</evidence>
<keyword evidence="2" id="KW-1185">Reference proteome</keyword>
<dbReference type="AlphaFoldDB" id="A0AA39JPH2"/>
<proteinExistence type="predicted"/>
<gene>
    <name evidence="1" type="ORF">EV420DRAFT_1483966</name>
</gene>
<dbReference type="RefSeq" id="XP_060325879.1">
    <property type="nucleotide sequence ID" value="XM_060470029.1"/>
</dbReference>
<name>A0AA39JPH2_ARMTA</name>
<reference evidence="1" key="1">
    <citation type="submission" date="2023-06" db="EMBL/GenBank/DDBJ databases">
        <authorList>
            <consortium name="Lawrence Berkeley National Laboratory"/>
            <person name="Ahrendt S."/>
            <person name="Sahu N."/>
            <person name="Indic B."/>
            <person name="Wong-Bajracharya J."/>
            <person name="Merenyi Z."/>
            <person name="Ke H.-M."/>
            <person name="Monk M."/>
            <person name="Kocsube S."/>
            <person name="Drula E."/>
            <person name="Lipzen A."/>
            <person name="Balint B."/>
            <person name="Henrissat B."/>
            <person name="Andreopoulos B."/>
            <person name="Martin F.M."/>
            <person name="Harder C.B."/>
            <person name="Rigling D."/>
            <person name="Ford K.L."/>
            <person name="Foster G.D."/>
            <person name="Pangilinan J."/>
            <person name="Papanicolaou A."/>
            <person name="Barry K."/>
            <person name="LaButti K."/>
            <person name="Viragh M."/>
            <person name="Koriabine M."/>
            <person name="Yan M."/>
            <person name="Riley R."/>
            <person name="Champramary S."/>
            <person name="Plett K.L."/>
            <person name="Tsai I.J."/>
            <person name="Slot J."/>
            <person name="Sipos G."/>
            <person name="Plett J."/>
            <person name="Nagy L.G."/>
            <person name="Grigoriev I.V."/>
        </authorList>
    </citation>
    <scope>NUCLEOTIDE SEQUENCE</scope>
    <source>
        <strain evidence="1">CCBAS 213</strain>
    </source>
</reference>
<dbReference type="InterPro" id="IPR032675">
    <property type="entry name" value="LRR_dom_sf"/>
</dbReference>